<sequence>MMRHAELSRMTIDFIIPLHICMPWASGRAVSSFSSFIPLIFFSFILSSSSSVFSSLASSSSRVSFTLSLWFSPLFYYINYTFQIVARDSSVTLPNSKTLLFPFFSSQFSQSVIPFWQHLSLGFSRSILFYDSSSQISASGVGIPLPWESWLEGIIMASGKQEMKAMDSEGALKLLSETKTPKALKPVKNIVKKSQNPNSANAGEAKVVSVSQKKSAMTREVKAALQAQGEIKNDNRESQDDNKDKNVIENKEKQIDEKNEVEGPVDQNTRVLLLKKSDNDHNSNNGEGIAIEGTKEISQSDQNNKGKSQSDQDNKEKNQVDEKKEEQVQIGHKNNAQLGGLILMCSEKTRPDCLRYMVMGLPAYRQEYIKRVKPGLKLFLYDFDLKLLYGIYEAASPGGMKLEPAAFNGAFPAQVRFKVHKDCMPLPLSVFKDVIIENDNGNMFKTELTFQQVHKLSELFHPVILHPNAHPAPIPVHVPPVLQPLHGPIVLPVGIPENRREAPPHTQHGLSSGQPYLIHPNARPAHIPVHVPPVFHPLHGPIVPLVGIPENRREVPPHTQQGLSSGQPYLPHPPNAHPAPILVHVPPVSHPQPRPGTMGIPENRGEAPPHTQQGLSPRQPYLPHTNAHPAPIPVHVPLFHPLPGTGTMGIPENRREAPPHTQRGLSSGQPYLPHPNAHPLPGPGTVGIPENRRDAPPLTQQGLSSGKPYLPFPNAHPLPGPSTVGIPENRREAPPHAQQGPSSGQPYLPHPNAHPAPIPAHVPPVFHPPPGPSTVGIPENRREEPPHAQQGPSSGQPYLQNERRYEVPWQGIPENRREAPPHILQGLSSWQPYLLNNNERRYEVPLHGSDREQLPKYASSKQREFEREQLPEYSASKQREYEREQLPEYPALKQREYEWEQLPKYLSSKQRDSVPENRETDPHDPLALSEREYRYFGLAREPPPPTSAQSPAATTALSASLDPYRSSRDPHLYSGSSSSSYPRTSLHPYSLLSRRDTDPIDSDLHRRRGASQDAPPLSTAALLGHSYGIPRKAEIEYRGRIYGARTDEAEKVHTDHVADSPSDYSRRHQHQGGRPDVASLPVSTRYSFAGMSSSFH</sequence>
<reference evidence="1 2" key="1">
    <citation type="journal article" date="2022" name="Hortic Res">
        <title>A haplotype resolved chromosomal level avocado genome allows analysis of novel avocado genes.</title>
        <authorList>
            <person name="Nath O."/>
            <person name="Fletcher S.J."/>
            <person name="Hayward A."/>
            <person name="Shaw L.M."/>
            <person name="Masouleh A.K."/>
            <person name="Furtado A."/>
            <person name="Henry R.J."/>
            <person name="Mitter N."/>
        </authorList>
    </citation>
    <scope>NUCLEOTIDE SEQUENCE [LARGE SCALE GENOMIC DNA]</scope>
    <source>
        <strain evidence="2">cv. Hass</strain>
    </source>
</reference>
<accession>A0ACC2LST9</accession>
<dbReference type="Proteomes" id="UP001234297">
    <property type="component" value="Chromosome 3"/>
</dbReference>
<evidence type="ECO:0000313" key="1">
    <source>
        <dbReference type="EMBL" id="KAJ8636507.1"/>
    </source>
</evidence>
<evidence type="ECO:0000313" key="2">
    <source>
        <dbReference type="Proteomes" id="UP001234297"/>
    </source>
</evidence>
<organism evidence="1 2">
    <name type="scientific">Persea americana</name>
    <name type="common">Avocado</name>
    <dbReference type="NCBI Taxonomy" id="3435"/>
    <lineage>
        <taxon>Eukaryota</taxon>
        <taxon>Viridiplantae</taxon>
        <taxon>Streptophyta</taxon>
        <taxon>Embryophyta</taxon>
        <taxon>Tracheophyta</taxon>
        <taxon>Spermatophyta</taxon>
        <taxon>Magnoliopsida</taxon>
        <taxon>Magnoliidae</taxon>
        <taxon>Laurales</taxon>
        <taxon>Lauraceae</taxon>
        <taxon>Persea</taxon>
    </lineage>
</organism>
<proteinExistence type="predicted"/>
<gene>
    <name evidence="1" type="ORF">MRB53_010774</name>
</gene>
<keyword evidence="2" id="KW-1185">Reference proteome</keyword>
<name>A0ACC2LST9_PERAE</name>
<comment type="caution">
    <text evidence="1">The sequence shown here is derived from an EMBL/GenBank/DDBJ whole genome shotgun (WGS) entry which is preliminary data.</text>
</comment>
<dbReference type="EMBL" id="CM056811">
    <property type="protein sequence ID" value="KAJ8636507.1"/>
    <property type="molecule type" value="Genomic_DNA"/>
</dbReference>
<protein>
    <submittedName>
        <fullName evidence="1">Uncharacterized protein</fullName>
    </submittedName>
</protein>